<organism evidence="10 11">
    <name type="scientific">Castilleja foliolosa</name>
    <dbReference type="NCBI Taxonomy" id="1961234"/>
    <lineage>
        <taxon>Eukaryota</taxon>
        <taxon>Viridiplantae</taxon>
        <taxon>Streptophyta</taxon>
        <taxon>Embryophyta</taxon>
        <taxon>Tracheophyta</taxon>
        <taxon>Spermatophyta</taxon>
        <taxon>Magnoliopsida</taxon>
        <taxon>eudicotyledons</taxon>
        <taxon>Gunneridae</taxon>
        <taxon>Pentapetalae</taxon>
        <taxon>asterids</taxon>
        <taxon>lamiids</taxon>
        <taxon>Lamiales</taxon>
        <taxon>Orobanchaceae</taxon>
        <taxon>Pedicularideae</taxon>
        <taxon>Castillejinae</taxon>
        <taxon>Castilleja</taxon>
    </lineage>
</organism>
<dbReference type="PROSITE" id="PS00028">
    <property type="entry name" value="ZINC_FINGER_C2H2_1"/>
    <property type="match status" value="2"/>
</dbReference>
<dbReference type="InterPro" id="IPR044653">
    <property type="entry name" value="AZF1/2/3-like"/>
</dbReference>
<dbReference type="GO" id="GO:0043565">
    <property type="term" value="F:sequence-specific DNA binding"/>
    <property type="evidence" value="ECO:0007669"/>
    <property type="project" value="UniProtKB-ARBA"/>
</dbReference>
<dbReference type="Proteomes" id="UP001632038">
    <property type="component" value="Unassembled WGS sequence"/>
</dbReference>
<feature type="domain" description="C2H2-type" evidence="9">
    <location>
        <begin position="136"/>
        <end position="158"/>
    </location>
</feature>
<dbReference type="InterPro" id="IPR013087">
    <property type="entry name" value="Znf_C2H2_type"/>
</dbReference>
<keyword evidence="5" id="KW-0805">Transcription regulation</keyword>
<keyword evidence="3 7" id="KW-0863">Zinc-finger</keyword>
<keyword evidence="2" id="KW-0677">Repeat</keyword>
<evidence type="ECO:0000256" key="7">
    <source>
        <dbReference type="PROSITE-ProRule" id="PRU00042"/>
    </source>
</evidence>
<evidence type="ECO:0000313" key="10">
    <source>
        <dbReference type="EMBL" id="KAL3651687.1"/>
    </source>
</evidence>
<sequence>MVLETSNTPAPAPIKSTTRRRVDDNAGVVSQRNLKRCKRIPDEDAQEYAAASCLVSLARCGGAAITTAGTDVKSGEKKLYYKCGVCGKTFPSYQALGGHKTSHRDKPPTTAAGAANFSGNSNFASGPNPNPTIRAHKCTICHENFPTGQALGGHKRKHYQGVIGRKGGANCSEDGSAASGVTSTDGGAVSHSQSGGDDVMAPISRNFDLNLPPPPELDLMLTFM</sequence>
<keyword evidence="6" id="KW-0804">Transcription</keyword>
<evidence type="ECO:0000256" key="5">
    <source>
        <dbReference type="ARBA" id="ARBA00023015"/>
    </source>
</evidence>
<reference evidence="11" key="1">
    <citation type="journal article" date="2024" name="IScience">
        <title>Strigolactones Initiate the Formation of Haustorium-like Structures in Castilleja.</title>
        <authorList>
            <person name="Buerger M."/>
            <person name="Peterson D."/>
            <person name="Chory J."/>
        </authorList>
    </citation>
    <scope>NUCLEOTIDE SEQUENCE [LARGE SCALE GENOMIC DNA]</scope>
</reference>
<dbReference type="Pfam" id="PF13912">
    <property type="entry name" value="zf-C2H2_6"/>
    <property type="match status" value="2"/>
</dbReference>
<protein>
    <submittedName>
        <fullName evidence="10">Zinc finger protein</fullName>
    </submittedName>
</protein>
<dbReference type="GO" id="GO:0008270">
    <property type="term" value="F:zinc ion binding"/>
    <property type="evidence" value="ECO:0007669"/>
    <property type="project" value="UniProtKB-KW"/>
</dbReference>
<evidence type="ECO:0000256" key="1">
    <source>
        <dbReference type="ARBA" id="ARBA00022723"/>
    </source>
</evidence>
<evidence type="ECO:0000256" key="8">
    <source>
        <dbReference type="SAM" id="MobiDB-lite"/>
    </source>
</evidence>
<dbReference type="PANTHER" id="PTHR45988:SF1">
    <property type="entry name" value="ZINC FINGER PROTEIN AZF2"/>
    <property type="match status" value="1"/>
</dbReference>
<evidence type="ECO:0000256" key="3">
    <source>
        <dbReference type="ARBA" id="ARBA00022771"/>
    </source>
</evidence>
<comment type="caution">
    <text evidence="10">The sequence shown here is derived from an EMBL/GenBank/DDBJ whole genome shotgun (WGS) entry which is preliminary data.</text>
</comment>
<gene>
    <name evidence="10" type="primary">ZF2_1</name>
    <name evidence="10" type="ORF">CASFOL_004689</name>
</gene>
<dbReference type="EMBL" id="JAVIJP010000006">
    <property type="protein sequence ID" value="KAL3651687.1"/>
    <property type="molecule type" value="Genomic_DNA"/>
</dbReference>
<evidence type="ECO:0000259" key="9">
    <source>
        <dbReference type="PROSITE" id="PS50157"/>
    </source>
</evidence>
<feature type="region of interest" description="Disordered" evidence="8">
    <location>
        <begin position="170"/>
        <end position="199"/>
    </location>
</feature>
<keyword evidence="4" id="KW-0862">Zinc</keyword>
<dbReference type="InterPro" id="IPR036236">
    <property type="entry name" value="Znf_C2H2_sf"/>
</dbReference>
<name>A0ABD3EBM6_9LAMI</name>
<dbReference type="PANTHER" id="PTHR45988">
    <property type="entry name" value="C2H2 TYPE ZINC FINGER TRANSCRIPTION FACTOR FAMILY-RELATED"/>
    <property type="match status" value="1"/>
</dbReference>
<evidence type="ECO:0000256" key="6">
    <source>
        <dbReference type="ARBA" id="ARBA00023163"/>
    </source>
</evidence>
<dbReference type="AlphaFoldDB" id="A0ABD3EBM6"/>
<dbReference type="SUPFAM" id="SSF57667">
    <property type="entry name" value="beta-beta-alpha zinc fingers"/>
    <property type="match status" value="1"/>
</dbReference>
<dbReference type="PROSITE" id="PS50157">
    <property type="entry name" value="ZINC_FINGER_C2H2_2"/>
    <property type="match status" value="2"/>
</dbReference>
<feature type="compositionally biased region" description="Polar residues" evidence="8">
    <location>
        <begin position="179"/>
        <end position="195"/>
    </location>
</feature>
<feature type="region of interest" description="Disordered" evidence="8">
    <location>
        <begin position="1"/>
        <end position="25"/>
    </location>
</feature>
<keyword evidence="11" id="KW-1185">Reference proteome</keyword>
<keyword evidence="1" id="KW-0479">Metal-binding</keyword>
<feature type="domain" description="C2H2-type" evidence="9">
    <location>
        <begin position="81"/>
        <end position="108"/>
    </location>
</feature>
<evidence type="ECO:0000313" key="11">
    <source>
        <dbReference type="Proteomes" id="UP001632038"/>
    </source>
</evidence>
<feature type="region of interest" description="Disordered" evidence="8">
    <location>
        <begin position="97"/>
        <end position="116"/>
    </location>
</feature>
<evidence type="ECO:0000256" key="2">
    <source>
        <dbReference type="ARBA" id="ARBA00022737"/>
    </source>
</evidence>
<dbReference type="Gene3D" id="3.30.160.60">
    <property type="entry name" value="Classic Zinc Finger"/>
    <property type="match status" value="1"/>
</dbReference>
<evidence type="ECO:0000256" key="4">
    <source>
        <dbReference type="ARBA" id="ARBA00022833"/>
    </source>
</evidence>
<proteinExistence type="predicted"/>
<accession>A0ABD3EBM6</accession>
<dbReference type="SMART" id="SM00355">
    <property type="entry name" value="ZnF_C2H2"/>
    <property type="match status" value="2"/>
</dbReference>